<name>A0A6J8BDG6_MYTCO</name>
<dbReference type="AlphaFoldDB" id="A0A6J8BDG6"/>
<organism evidence="2 3">
    <name type="scientific">Mytilus coruscus</name>
    <name type="common">Sea mussel</name>
    <dbReference type="NCBI Taxonomy" id="42192"/>
    <lineage>
        <taxon>Eukaryota</taxon>
        <taxon>Metazoa</taxon>
        <taxon>Spiralia</taxon>
        <taxon>Lophotrochozoa</taxon>
        <taxon>Mollusca</taxon>
        <taxon>Bivalvia</taxon>
        <taxon>Autobranchia</taxon>
        <taxon>Pteriomorphia</taxon>
        <taxon>Mytilida</taxon>
        <taxon>Mytiloidea</taxon>
        <taxon>Mytilidae</taxon>
        <taxon>Mytilinae</taxon>
        <taxon>Mytilus</taxon>
    </lineage>
</organism>
<gene>
    <name evidence="2" type="ORF">MCOR_17539</name>
</gene>
<proteinExistence type="predicted"/>
<keyword evidence="3" id="KW-1185">Reference proteome</keyword>
<dbReference type="Proteomes" id="UP000507470">
    <property type="component" value="Unassembled WGS sequence"/>
</dbReference>
<keyword evidence="1" id="KW-0472">Membrane</keyword>
<keyword evidence="1" id="KW-0812">Transmembrane</keyword>
<reference evidence="2 3" key="1">
    <citation type="submission" date="2020-06" db="EMBL/GenBank/DDBJ databases">
        <authorList>
            <person name="Li R."/>
            <person name="Bekaert M."/>
        </authorList>
    </citation>
    <scope>NUCLEOTIDE SEQUENCE [LARGE SCALE GENOMIC DNA]</scope>
    <source>
        <strain evidence="3">wild</strain>
    </source>
</reference>
<evidence type="ECO:0000313" key="3">
    <source>
        <dbReference type="Proteomes" id="UP000507470"/>
    </source>
</evidence>
<protein>
    <submittedName>
        <fullName evidence="2">Uncharacterized protein</fullName>
    </submittedName>
</protein>
<evidence type="ECO:0000256" key="1">
    <source>
        <dbReference type="SAM" id="Phobius"/>
    </source>
</evidence>
<sequence length="345" mass="40539">MPRDRGIRWTRQHNSYCGIGKEKNFNVPNESKVSELSIMDGTIVVNTENKDLKVKQIENIKAWTDVFINCENLNEDSVYNKDYFCCDYYERIGMACVGKVYSNLKRKYCKCNHVHGCLHESTTDGEQLSNLEILVKREIFVVCIGCACILVLVISGIYFYKRRKNRTTDSLNRHVHSATMQNQTEIRIESIYDEIEDMELPEPAQHQNLNTINQELSSTSSSSVDKNSISNHEDQYLNPYQIIVQDVEDRPYRLIERNDRELRNITKTNSFESVGNEQYQEVSDEQEGNQKRQCHFLNYPEIQIINNRDKNNFDRYKNTQIFPRHIIQKPRSTEKTEYVEIVHIV</sequence>
<accession>A0A6J8BDG6</accession>
<evidence type="ECO:0000313" key="2">
    <source>
        <dbReference type="EMBL" id="CAC5381666.1"/>
    </source>
</evidence>
<keyword evidence="1" id="KW-1133">Transmembrane helix</keyword>
<dbReference type="EMBL" id="CACVKT020003086">
    <property type="protein sequence ID" value="CAC5381666.1"/>
    <property type="molecule type" value="Genomic_DNA"/>
</dbReference>
<feature type="transmembrane region" description="Helical" evidence="1">
    <location>
        <begin position="139"/>
        <end position="160"/>
    </location>
</feature>